<dbReference type="Proteomes" id="UP000095283">
    <property type="component" value="Unplaced"/>
</dbReference>
<keyword evidence="1" id="KW-0812">Transmembrane</keyword>
<keyword evidence="1" id="KW-1133">Transmembrane helix</keyword>
<evidence type="ECO:0000256" key="1">
    <source>
        <dbReference type="SAM" id="Phobius"/>
    </source>
</evidence>
<reference evidence="3" key="1">
    <citation type="submission" date="2016-11" db="UniProtKB">
        <authorList>
            <consortium name="WormBaseParasite"/>
        </authorList>
    </citation>
    <scope>IDENTIFICATION</scope>
</reference>
<keyword evidence="1" id="KW-0472">Membrane</keyword>
<protein>
    <submittedName>
        <fullName evidence="3">Ovule protein</fullName>
    </submittedName>
</protein>
<feature type="transmembrane region" description="Helical" evidence="1">
    <location>
        <begin position="30"/>
        <end position="50"/>
    </location>
</feature>
<organism evidence="2 3">
    <name type="scientific">Heterorhabditis bacteriophora</name>
    <name type="common">Entomopathogenic nematode worm</name>
    <dbReference type="NCBI Taxonomy" id="37862"/>
    <lineage>
        <taxon>Eukaryota</taxon>
        <taxon>Metazoa</taxon>
        <taxon>Ecdysozoa</taxon>
        <taxon>Nematoda</taxon>
        <taxon>Chromadorea</taxon>
        <taxon>Rhabditida</taxon>
        <taxon>Rhabditina</taxon>
        <taxon>Rhabditomorpha</taxon>
        <taxon>Strongyloidea</taxon>
        <taxon>Heterorhabditidae</taxon>
        <taxon>Heterorhabditis</taxon>
    </lineage>
</organism>
<sequence>MLLPLLSSIYVYLHLSTSTFIYLRLPSSIYVYLHLSTSTFIFMSMSMSILQPLAPLPSSPP</sequence>
<evidence type="ECO:0000313" key="2">
    <source>
        <dbReference type="Proteomes" id="UP000095283"/>
    </source>
</evidence>
<name>A0A1I7XLB5_HETBA</name>
<accession>A0A1I7XLB5</accession>
<proteinExistence type="predicted"/>
<dbReference type="WBParaSite" id="Hba_18514">
    <property type="protein sequence ID" value="Hba_18514"/>
    <property type="gene ID" value="Hba_18514"/>
</dbReference>
<evidence type="ECO:0000313" key="3">
    <source>
        <dbReference type="WBParaSite" id="Hba_18514"/>
    </source>
</evidence>
<keyword evidence="2" id="KW-1185">Reference proteome</keyword>
<dbReference type="AlphaFoldDB" id="A0A1I7XLB5"/>